<reference evidence="1 2" key="1">
    <citation type="journal article" date="2020" name="BMC Genomics">
        <title>Intraspecific diversification of the crop wild relative Brassica cretica Lam. using demographic model selection.</title>
        <authorList>
            <person name="Kioukis A."/>
            <person name="Michalopoulou V.A."/>
            <person name="Briers L."/>
            <person name="Pirintsos S."/>
            <person name="Studholme D.J."/>
            <person name="Pavlidis P."/>
            <person name="Sarris P.F."/>
        </authorList>
    </citation>
    <scope>NUCLEOTIDE SEQUENCE [LARGE SCALE GENOMIC DNA]</scope>
    <source>
        <strain evidence="2">cv. PFS-1207/04</strain>
    </source>
</reference>
<evidence type="ECO:0000313" key="2">
    <source>
        <dbReference type="Proteomes" id="UP000266723"/>
    </source>
</evidence>
<proteinExistence type="predicted"/>
<sequence>MKDSRKHLHHTDIYSRSLSALPVKRGEAAARSSVAVARASRAAGGWLRRRWSGGGLRRRRRRGSAQAGLHLLSLLWLNPRETSPFISNEKVMSRVSSPWTSCT</sequence>
<accession>A0ABQ7EBK9</accession>
<gene>
    <name evidence="1" type="ORF">DY000_02024728</name>
</gene>
<protein>
    <submittedName>
        <fullName evidence="1">Uncharacterized protein</fullName>
    </submittedName>
</protein>
<comment type="caution">
    <text evidence="1">The sequence shown here is derived from an EMBL/GenBank/DDBJ whole genome shotgun (WGS) entry which is preliminary data.</text>
</comment>
<dbReference type="EMBL" id="QGKV02000299">
    <property type="protein sequence ID" value="KAF3594588.1"/>
    <property type="molecule type" value="Genomic_DNA"/>
</dbReference>
<keyword evidence="2" id="KW-1185">Reference proteome</keyword>
<evidence type="ECO:0000313" key="1">
    <source>
        <dbReference type="EMBL" id="KAF3594588.1"/>
    </source>
</evidence>
<organism evidence="1 2">
    <name type="scientific">Brassica cretica</name>
    <name type="common">Mustard</name>
    <dbReference type="NCBI Taxonomy" id="69181"/>
    <lineage>
        <taxon>Eukaryota</taxon>
        <taxon>Viridiplantae</taxon>
        <taxon>Streptophyta</taxon>
        <taxon>Embryophyta</taxon>
        <taxon>Tracheophyta</taxon>
        <taxon>Spermatophyta</taxon>
        <taxon>Magnoliopsida</taxon>
        <taxon>eudicotyledons</taxon>
        <taxon>Gunneridae</taxon>
        <taxon>Pentapetalae</taxon>
        <taxon>rosids</taxon>
        <taxon>malvids</taxon>
        <taxon>Brassicales</taxon>
        <taxon>Brassicaceae</taxon>
        <taxon>Brassiceae</taxon>
        <taxon>Brassica</taxon>
    </lineage>
</organism>
<dbReference type="Proteomes" id="UP000266723">
    <property type="component" value="Unassembled WGS sequence"/>
</dbReference>
<name>A0ABQ7EBK9_BRACR</name>